<dbReference type="RefSeq" id="XP_067919490.1">
    <property type="nucleotide sequence ID" value="XM_068068534.1"/>
</dbReference>
<dbReference type="EMBL" id="MIGC01004698">
    <property type="protein sequence ID" value="PHJ17775.1"/>
    <property type="molecule type" value="Genomic_DNA"/>
</dbReference>
<accession>A0A2C6KMQ1</accession>
<gene>
    <name evidence="1" type="ORF">CSUI_008401</name>
</gene>
<organism evidence="1 2">
    <name type="scientific">Cystoisospora suis</name>
    <dbReference type="NCBI Taxonomy" id="483139"/>
    <lineage>
        <taxon>Eukaryota</taxon>
        <taxon>Sar</taxon>
        <taxon>Alveolata</taxon>
        <taxon>Apicomplexa</taxon>
        <taxon>Conoidasida</taxon>
        <taxon>Coccidia</taxon>
        <taxon>Eucoccidiorida</taxon>
        <taxon>Eimeriorina</taxon>
        <taxon>Sarcocystidae</taxon>
        <taxon>Cystoisospora</taxon>
    </lineage>
</organism>
<feature type="non-terminal residue" evidence="1">
    <location>
        <position position="140"/>
    </location>
</feature>
<dbReference type="VEuPathDB" id="ToxoDB:CSUI_008401"/>
<dbReference type="Proteomes" id="UP000221165">
    <property type="component" value="Unassembled WGS sequence"/>
</dbReference>
<dbReference type="GeneID" id="94431745"/>
<evidence type="ECO:0000313" key="1">
    <source>
        <dbReference type="EMBL" id="PHJ17775.1"/>
    </source>
</evidence>
<sequence>MVMSVFLTPLQRQPDDTSLYSVEGYCLDRSRSLVVERDGFLLLRFLLSLKRHDEKAETGSGILYRASRHPVASSTSQAGDAGTRYASLLQQGVSKMLDEEGLDEERKLRMQHWAKVAKDARALCLAVWFGVSANKAAEAY</sequence>
<reference evidence="1 2" key="1">
    <citation type="journal article" date="2017" name="Int. J. Parasitol.">
        <title>The genome of the protozoan parasite Cystoisospora suis and a reverse vaccinology approach to identify vaccine candidates.</title>
        <authorList>
            <person name="Palmieri N."/>
            <person name="Shrestha A."/>
            <person name="Ruttkowski B."/>
            <person name="Beck T."/>
            <person name="Vogl C."/>
            <person name="Tomley F."/>
            <person name="Blake D.P."/>
            <person name="Joachim A."/>
        </authorList>
    </citation>
    <scope>NUCLEOTIDE SEQUENCE [LARGE SCALE GENOMIC DNA]</scope>
    <source>
        <strain evidence="1 2">Wien I</strain>
    </source>
</reference>
<dbReference type="AlphaFoldDB" id="A0A2C6KMQ1"/>
<evidence type="ECO:0000313" key="2">
    <source>
        <dbReference type="Proteomes" id="UP000221165"/>
    </source>
</evidence>
<protein>
    <submittedName>
        <fullName evidence="1">Signal recognition</fullName>
    </submittedName>
</protein>
<name>A0A2C6KMQ1_9APIC</name>
<dbReference type="OrthoDB" id="10255118at2759"/>
<comment type="caution">
    <text evidence="1">The sequence shown here is derived from an EMBL/GenBank/DDBJ whole genome shotgun (WGS) entry which is preliminary data.</text>
</comment>
<keyword evidence="2" id="KW-1185">Reference proteome</keyword>
<proteinExistence type="predicted"/>